<keyword evidence="2 7" id="KW-0812">Transmembrane</keyword>
<dbReference type="Gene3D" id="1.20.1070.10">
    <property type="entry name" value="Rhodopsin 7-helix transmembrane proteins"/>
    <property type="match status" value="1"/>
</dbReference>
<reference evidence="11" key="1">
    <citation type="submission" date="2025-08" db="UniProtKB">
        <authorList>
            <consortium name="RefSeq"/>
        </authorList>
    </citation>
    <scope>IDENTIFICATION</scope>
</reference>
<feature type="transmembrane region" description="Helical" evidence="7">
    <location>
        <begin position="942"/>
        <end position="962"/>
    </location>
</feature>
<keyword evidence="3 7" id="KW-1133">Transmembrane helix</keyword>
<dbReference type="SUPFAM" id="SSF81321">
    <property type="entry name" value="Family A G protein-coupled receptor-like"/>
    <property type="match status" value="1"/>
</dbReference>
<keyword evidence="10" id="KW-1185">Reference proteome</keyword>
<evidence type="ECO:0000259" key="8">
    <source>
        <dbReference type="PROSITE" id="PS50157"/>
    </source>
</evidence>
<dbReference type="PROSITE" id="PS50262">
    <property type="entry name" value="G_PROTEIN_RECEP_F1_2"/>
    <property type="match status" value="1"/>
</dbReference>
<accession>A0ABM0K7C8</accession>
<comment type="subcellular location">
    <subcellularLocation>
        <location evidence="1">Membrane</location>
    </subcellularLocation>
</comment>
<dbReference type="GeneID" id="101846924"/>
<feature type="domain" description="G-protein coupled receptors family 1 profile" evidence="9">
    <location>
        <begin position="713"/>
        <end position="999"/>
    </location>
</feature>
<keyword evidence="5" id="KW-0862">Zinc</keyword>
<feature type="transmembrane region" description="Helical" evidence="7">
    <location>
        <begin position="698"/>
        <end position="721"/>
    </location>
</feature>
<evidence type="ECO:0000256" key="5">
    <source>
        <dbReference type="PROSITE-ProRule" id="PRU00042"/>
    </source>
</evidence>
<evidence type="ECO:0000313" key="11">
    <source>
        <dbReference type="RefSeq" id="XP_005110491.2"/>
    </source>
</evidence>
<feature type="region of interest" description="Disordered" evidence="6">
    <location>
        <begin position="1"/>
        <end position="41"/>
    </location>
</feature>
<dbReference type="PANTHER" id="PTHR33206">
    <property type="entry name" value="PROTEIN CBG10425"/>
    <property type="match status" value="1"/>
</dbReference>
<name>A0ABM0K7C8_APLCA</name>
<dbReference type="PANTHER" id="PTHR33206:SF1">
    <property type="entry name" value="DNA-DIRECTED DNA POLYMERASE"/>
    <property type="match status" value="1"/>
</dbReference>
<organism evidence="10 11">
    <name type="scientific">Aplysia californica</name>
    <name type="common">California sea hare</name>
    <dbReference type="NCBI Taxonomy" id="6500"/>
    <lineage>
        <taxon>Eukaryota</taxon>
        <taxon>Metazoa</taxon>
        <taxon>Spiralia</taxon>
        <taxon>Lophotrochozoa</taxon>
        <taxon>Mollusca</taxon>
        <taxon>Gastropoda</taxon>
        <taxon>Heterobranchia</taxon>
        <taxon>Euthyneura</taxon>
        <taxon>Tectipleura</taxon>
        <taxon>Aplysiida</taxon>
        <taxon>Aplysioidea</taxon>
        <taxon>Aplysiidae</taxon>
        <taxon>Aplysia</taxon>
    </lineage>
</organism>
<dbReference type="InterPro" id="IPR017452">
    <property type="entry name" value="GPCR_Rhodpsn_7TM"/>
</dbReference>
<feature type="region of interest" description="Disordered" evidence="6">
    <location>
        <begin position="903"/>
        <end position="927"/>
    </location>
</feature>
<proteinExistence type="predicted"/>
<dbReference type="PROSITE" id="PS50157">
    <property type="entry name" value="ZINC_FINGER_C2H2_2"/>
    <property type="match status" value="1"/>
</dbReference>
<feature type="transmembrane region" description="Helical" evidence="7">
    <location>
        <begin position="733"/>
        <end position="758"/>
    </location>
</feature>
<feature type="transmembrane region" description="Helical" evidence="7">
    <location>
        <begin position="817"/>
        <end position="837"/>
    </location>
</feature>
<evidence type="ECO:0000256" key="6">
    <source>
        <dbReference type="SAM" id="MobiDB-lite"/>
    </source>
</evidence>
<evidence type="ECO:0000256" key="3">
    <source>
        <dbReference type="ARBA" id="ARBA00022989"/>
    </source>
</evidence>
<feature type="transmembrane region" description="Helical" evidence="7">
    <location>
        <begin position="770"/>
        <end position="796"/>
    </location>
</feature>
<evidence type="ECO:0000256" key="4">
    <source>
        <dbReference type="ARBA" id="ARBA00023136"/>
    </source>
</evidence>
<protein>
    <submittedName>
        <fullName evidence="11">Uncharacterized protein LOC101846924</fullName>
    </submittedName>
</protein>
<evidence type="ECO:0000313" key="10">
    <source>
        <dbReference type="Proteomes" id="UP000694888"/>
    </source>
</evidence>
<evidence type="ECO:0000256" key="2">
    <source>
        <dbReference type="ARBA" id="ARBA00022692"/>
    </source>
</evidence>
<keyword evidence="5" id="KW-0479">Metal-binding</keyword>
<evidence type="ECO:0000259" key="9">
    <source>
        <dbReference type="PROSITE" id="PS50262"/>
    </source>
</evidence>
<feature type="transmembrane region" description="Helical" evidence="7">
    <location>
        <begin position="872"/>
        <end position="894"/>
    </location>
</feature>
<feature type="domain" description="C2H2-type" evidence="8">
    <location>
        <begin position="360"/>
        <end position="390"/>
    </location>
</feature>
<feature type="compositionally biased region" description="Basic and acidic residues" evidence="6">
    <location>
        <begin position="11"/>
        <end position="23"/>
    </location>
</feature>
<keyword evidence="5" id="KW-0863">Zinc-finger</keyword>
<evidence type="ECO:0000256" key="1">
    <source>
        <dbReference type="ARBA" id="ARBA00004370"/>
    </source>
</evidence>
<gene>
    <name evidence="11" type="primary">LOC101846924</name>
</gene>
<feature type="transmembrane region" description="Helical" evidence="7">
    <location>
        <begin position="974"/>
        <end position="1000"/>
    </location>
</feature>
<dbReference type="InterPro" id="IPR013087">
    <property type="entry name" value="Znf_C2H2_type"/>
</dbReference>
<keyword evidence="4 7" id="KW-0472">Membrane</keyword>
<dbReference type="Proteomes" id="UP000694888">
    <property type="component" value="Unplaced"/>
</dbReference>
<sequence>MDLNKKQRAHFSGEGERRKRTSQDGENTLDESKRSGKKPRLVLKLVRGEDAEWEVQQPQLQPLELVREEEDSRLEGALPAVQPHLRQTYKDNWSSIKSRFKEPTQNKNHAFYNIRWETQDKPQDWESVLRSIFNRQTKRFKINYSHSFILYNRELEQYRFYHASNNVGRVLEVPRHINNFDNFRDFMKTINNRDILAYAINHRPSSKWVVSMITSTTFFVDSIRDFPIGCCFTTPVPTKIRNSKGIFVLEKDQKSGRVYNDQLCVFRCLALAKGASLHSINRPAKELKKSWGRKTVKLSNLVKLEEHFNINIDVFTFDNDEDCLQPHVRSERRYTDTMYVLFHENHFCYIKDIDRLTHSFGCSKCGKLWKKKARLNRHERSCNGPTGQQQVYPGGVYQIPQTSLEILKENGINVDTNFMYPFRAAYDFEAYFKQTDKKSDKTKYTAEHVPMSLCICSNVPGFTSPKCFVSDGDSQKLVDRMGDYLEEIADKAYTLLKEDFASAYEEIYNRNDTKLLNVLDNYLRQVPVVGYNSGRYDINLIKPYFVKRFVLEKDDDDEEEEEDEEKEAEYKPTIIKRNNDFISVLTKKFIFLDITNFLAPGFNYSRYLAAYGVSEKKGFFPYEYITDLSQLKETALPPKEAFYSSLKNSHISDEDYTYCQQVWKTVCFLMEASNYTLTHFVTSSRYLLIPHFDVIKRAFTVINLSISSLGIATNVCNIVVFSKIGIFENATSVSFFALSLTDLTYLLLYLGSLLVNVLNYLNVRLRVPYVYLSFSFLSYSHMAYNCSIVITVYLTVQKCFCVALPFSFQHEFTRGRAVAAILLLVVFIASWFVPGYATFGLEEKWDPRSNTTRVVLWFGENRRQIMEAFDAFIQNVLPTAAQIIIIVCLTIIVIKMRESSRFRGSTSRAGNDDPTSKGQSGVKKPSVHLSGRSLQAVKSTTLVAAMFVVCNLPSVCVTYATFLEPEFNDFRRLGYLYALSGSARLCLFAACSSLNMLVYLKFNRSYRQELYKCLGRQPTQTEIHTDARKSTEK</sequence>
<evidence type="ECO:0000256" key="7">
    <source>
        <dbReference type="SAM" id="Phobius"/>
    </source>
</evidence>
<dbReference type="RefSeq" id="XP_005110491.2">
    <property type="nucleotide sequence ID" value="XM_005110434.2"/>
</dbReference>